<dbReference type="PANTHER" id="PTHR30621:SF0">
    <property type="entry name" value="BIFUNCTIONAL GLUTAMINE SYNTHETASE ADENYLYLTRANSFERASE_ADENYLYL-REMOVING ENZYME"/>
    <property type="match status" value="1"/>
</dbReference>
<feature type="compositionally biased region" description="Polar residues" evidence="7">
    <location>
        <begin position="1"/>
        <end position="10"/>
    </location>
</feature>
<dbReference type="GO" id="GO:0005524">
    <property type="term" value="F:ATP binding"/>
    <property type="evidence" value="ECO:0007669"/>
    <property type="project" value="UniProtKB-KW"/>
</dbReference>
<evidence type="ECO:0000256" key="5">
    <source>
        <dbReference type="ARBA" id="ARBA00022842"/>
    </source>
</evidence>
<reference evidence="10 11" key="1">
    <citation type="submission" date="2014-08" db="EMBL/GenBank/DDBJ databases">
        <title>Complete genome sequence of Corynebacterium aquilae S-613T(T) (=DSM 44791(T)), isolated from the choana of a healthy golden eagle.</title>
        <authorList>
            <person name="Ruckert C."/>
            <person name="Albersmeier A."/>
            <person name="Winkler A."/>
            <person name="Kalinowski J."/>
        </authorList>
    </citation>
    <scope>NUCLEOTIDE SEQUENCE [LARGE SCALE GENOMIC DNA]</scope>
    <source>
        <strain evidence="10 11">S-613</strain>
    </source>
</reference>
<evidence type="ECO:0000256" key="7">
    <source>
        <dbReference type="SAM" id="MobiDB-lite"/>
    </source>
</evidence>
<gene>
    <name evidence="10" type="ORF">CAQU_08765</name>
</gene>
<dbReference type="NCBIfam" id="NF010707">
    <property type="entry name" value="PRK14109.1"/>
    <property type="match status" value="1"/>
</dbReference>
<feature type="domain" description="PII-uridylyltransferase/Glutamine-synthetase adenylyltransferase" evidence="9">
    <location>
        <begin position="384"/>
        <end position="530"/>
    </location>
</feature>
<dbReference type="PANTHER" id="PTHR30621">
    <property type="entry name" value="GLUTAMINE SYNTHETASE ADENYLYLTRANSFERASE"/>
    <property type="match status" value="1"/>
</dbReference>
<feature type="domain" description="PII-uridylyltransferase/Glutamine-synthetase adenylyltransferase" evidence="9">
    <location>
        <begin position="975"/>
        <end position="1117"/>
    </location>
</feature>
<sequence>MTGPRSTRNRVPTPGALSLTSPNAAKDLKELGWLNEQHVDLLWAISGTGDPDMALNNLIRLYAALDELEDPSLRGEVLTAQMQQDPVLRVRLMALLGGSSALGDHLIANPGLWPSLAEPTPTFADMMQRMLSAVNATAATVEPAQSEDLDGAVEVSREWESGEDGANEYLSTSGTYVAGIGGRDAEKILKTCYRSILMQLAAADLAGTYLDSPRRPAGEKIPFTTVAADVTSLADAGLTAALAVAVRNVYGDDPVDSKLAVIAMGKCGAQELNYISDVDVIFAAEPATAKVTRLAGEFIRIGTSCFFEVDAALRPEGKRGALVRTLSSHVAYYTRWAHTWEFQAQLKARPMTGNRALGDAYVAALAPLVWEASQRESFVEDVQKMRTRVIDNVPAHLKDRELKLGRGGLRDVEFAVQMLQMVHGRSDESLRVKDTVSALGALIEGGYVGREDGSALIGAYEFLRLLEHRLQLHRMKRTHTMPAPEDTKALRVLARSCGLRSQENMTSAEALQAEYKRIGLKIAGLHRKLFFRPLLNSVVALPTATLRLSAESARRQLAALGYQFPDRAYEHLTALAAGSSRKAKIQAMLLPTLMEWLSSTADPDAGLLNYRRLSEACEDKTWFLRTLRDEGVVGQRLMKILGTSPYVSDLILHTPDVVKLFGDGAHGPKLLNADPQTVNRSLVAAANRYADPDKAITVARSLRRAELARVAAADLLGMMSVEDVCHSLSLVWCSVLDAALNAEIRAAVDALAAEHASRAEQPATDTPPAHTDADNPQQPADRAATDAAAQAAVAAIVNSQETDDDIDPEAVADAAHTDNDEQPTPTKDPQVVAPARIAVIGMGRLGGWELGYGSDADVMFVCEPADGVEDSEAVAWAIGICDRMRRRLAKPSIDPPLDVDLGLRPEGRSGAVVRTVSSYRSYYERWGETWEIQALLRAAPVAGDADVGQAFIDAINPLRYPPEGIDDATVREVRRMKARVDNERLPRGADKNTHTKLGRGALTDIEWTVQLLTMEHAHTISELHTPSTLTALDIIENTQLIPEKDVATLRTAWLTATHARNALVLVRGKRTDQLPQPGPQLVQVAVAAGWDKHHYQEFLENYLKVTRRARRVVDEVFWGETTFEP</sequence>
<feature type="domain" description="Glutamate-ammonia ligase adenylyltransferase repeated" evidence="8">
    <location>
        <begin position="810"/>
        <end position="951"/>
    </location>
</feature>
<keyword evidence="5" id="KW-0460">Magnesium</keyword>
<keyword evidence="4" id="KW-0067">ATP-binding</keyword>
<accession>A0A1L7CH44</accession>
<dbReference type="Gene3D" id="3.30.460.10">
    <property type="entry name" value="Beta Polymerase, domain 2"/>
    <property type="match status" value="2"/>
</dbReference>
<dbReference type="EMBL" id="CP009245">
    <property type="protein sequence ID" value="APT85149.1"/>
    <property type="molecule type" value="Genomic_DNA"/>
</dbReference>
<evidence type="ECO:0000259" key="8">
    <source>
        <dbReference type="Pfam" id="PF03710"/>
    </source>
</evidence>
<evidence type="ECO:0000256" key="6">
    <source>
        <dbReference type="ARBA" id="ARBA00023268"/>
    </source>
</evidence>
<keyword evidence="6" id="KW-0511">Multifunctional enzyme</keyword>
<keyword evidence="3" id="KW-0547">Nucleotide-binding</keyword>
<feature type="domain" description="Glutamate-ammonia ligase adenylyltransferase repeated" evidence="8">
    <location>
        <begin position="222"/>
        <end position="358"/>
    </location>
</feature>
<keyword evidence="11" id="KW-1185">Reference proteome</keyword>
<evidence type="ECO:0000256" key="3">
    <source>
        <dbReference type="ARBA" id="ARBA00022741"/>
    </source>
</evidence>
<evidence type="ECO:0000313" key="11">
    <source>
        <dbReference type="Proteomes" id="UP000185478"/>
    </source>
</evidence>
<dbReference type="InterPro" id="IPR013546">
    <property type="entry name" value="PII_UdlTrfase/GS_AdlTrfase"/>
</dbReference>
<name>A0A1L7CH44_9CORY</name>
<feature type="domain" description="Glutamate-ammonia ligase adenylyltransferase repeated" evidence="8">
    <location>
        <begin position="635"/>
        <end position="758"/>
    </location>
</feature>
<feature type="region of interest" description="Disordered" evidence="7">
    <location>
        <begin position="755"/>
        <end position="787"/>
    </location>
</feature>
<dbReference type="GO" id="GO:0008882">
    <property type="term" value="F:[glutamate-ammonia-ligase] adenylyltransferase activity"/>
    <property type="evidence" value="ECO:0007669"/>
    <property type="project" value="InterPro"/>
</dbReference>
<dbReference type="Proteomes" id="UP000185478">
    <property type="component" value="Chromosome"/>
</dbReference>
<evidence type="ECO:0000256" key="1">
    <source>
        <dbReference type="ARBA" id="ARBA00022679"/>
    </source>
</evidence>
<dbReference type="CDD" id="cd05401">
    <property type="entry name" value="NT_GlnE_GlnD_like"/>
    <property type="match status" value="2"/>
</dbReference>
<evidence type="ECO:0000259" key="9">
    <source>
        <dbReference type="Pfam" id="PF08335"/>
    </source>
</evidence>
<dbReference type="GO" id="GO:0005829">
    <property type="term" value="C:cytosol"/>
    <property type="evidence" value="ECO:0007669"/>
    <property type="project" value="TreeGrafter"/>
</dbReference>
<feature type="region of interest" description="Disordered" evidence="7">
    <location>
        <begin position="1"/>
        <end position="21"/>
    </location>
</feature>
<proteinExistence type="predicted"/>
<evidence type="ECO:0000256" key="2">
    <source>
        <dbReference type="ARBA" id="ARBA00022695"/>
    </source>
</evidence>
<dbReference type="SUPFAM" id="SSF81593">
    <property type="entry name" value="Nucleotidyltransferase substrate binding subunit/domain"/>
    <property type="match status" value="2"/>
</dbReference>
<dbReference type="Pfam" id="PF03710">
    <property type="entry name" value="GlnE"/>
    <property type="match status" value="3"/>
</dbReference>
<dbReference type="KEGG" id="caqu:CAQU_08765"/>
<keyword evidence="1 10" id="KW-0808">Transferase</keyword>
<dbReference type="GO" id="GO:0000820">
    <property type="term" value="P:regulation of glutamine family amino acid metabolic process"/>
    <property type="evidence" value="ECO:0007669"/>
    <property type="project" value="TreeGrafter"/>
</dbReference>
<evidence type="ECO:0000256" key="4">
    <source>
        <dbReference type="ARBA" id="ARBA00022840"/>
    </source>
</evidence>
<dbReference type="InterPro" id="IPR043519">
    <property type="entry name" value="NT_sf"/>
</dbReference>
<dbReference type="InterPro" id="IPR023057">
    <property type="entry name" value="GlnE"/>
</dbReference>
<protein>
    <submittedName>
        <fullName evidence="10">Glutamine-synthetase adenylyltransferase</fullName>
    </submittedName>
</protein>
<keyword evidence="2 10" id="KW-0548">Nucleotidyltransferase</keyword>
<dbReference type="STRING" id="1431546.CAQU_08765"/>
<dbReference type="SUPFAM" id="SSF81301">
    <property type="entry name" value="Nucleotidyltransferase"/>
    <property type="match status" value="3"/>
</dbReference>
<dbReference type="AlphaFoldDB" id="A0A1L7CH44"/>
<evidence type="ECO:0000313" key="10">
    <source>
        <dbReference type="EMBL" id="APT85149.1"/>
    </source>
</evidence>
<dbReference type="Pfam" id="PF08335">
    <property type="entry name" value="GlnD_UR_UTase"/>
    <property type="match status" value="2"/>
</dbReference>
<organism evidence="10 11">
    <name type="scientific">Corynebacterium aquilae DSM 44791</name>
    <dbReference type="NCBI Taxonomy" id="1431546"/>
    <lineage>
        <taxon>Bacteria</taxon>
        <taxon>Bacillati</taxon>
        <taxon>Actinomycetota</taxon>
        <taxon>Actinomycetes</taxon>
        <taxon>Mycobacteriales</taxon>
        <taxon>Corynebacteriaceae</taxon>
        <taxon>Corynebacterium</taxon>
    </lineage>
</organism>
<dbReference type="InterPro" id="IPR005190">
    <property type="entry name" value="GlnE_rpt_dom"/>
</dbReference>
<dbReference type="Gene3D" id="1.20.120.330">
    <property type="entry name" value="Nucleotidyltransferases domain 2"/>
    <property type="match status" value="2"/>
</dbReference>